<comment type="caution">
    <text evidence="6">The sequence shown here is derived from an EMBL/GenBank/DDBJ whole genome shotgun (WGS) entry which is preliminary data.</text>
</comment>
<dbReference type="Proteomes" id="UP000650524">
    <property type="component" value="Unassembled WGS sequence"/>
</dbReference>
<keyword evidence="2 5" id="KW-0812">Transmembrane</keyword>
<sequence length="310" mass="33073">MIWNLYSPIAGHSVNIFLLLGLGGSVGFLSGLSGVGGGFLMTPLLIMAGIPPTVAAATDSSQIVGSATSGAYAHYRMGSVDFKMGLLIFAGGFVGSTVGVEIIKFMREVGEVDFFIEIIYVVLLGILGFYMMAESVNCLIKKKRVPGSIEKSKKRSFHDRLIQILPWKMRFDKSGLILSPVLPILAGCFAGMVAAILGVGGGFIMLPTMCYVLRMPMHVVVGTNLFQEVLVCANVTAMQSITNHTVDLALALILLLGSTVGAQFGARLSHRVNADYLKLVLASVILLVMVKILVELTFSPDLMLGIKGGR</sequence>
<dbReference type="GO" id="GO:0005886">
    <property type="term" value="C:plasma membrane"/>
    <property type="evidence" value="ECO:0007669"/>
    <property type="project" value="UniProtKB-SubCell"/>
</dbReference>
<protein>
    <recommendedName>
        <fullName evidence="5">Probable membrane transporter protein</fullName>
    </recommendedName>
</protein>
<feature type="transmembrane region" description="Helical" evidence="5">
    <location>
        <begin position="115"/>
        <end position="133"/>
    </location>
</feature>
<evidence type="ECO:0000256" key="5">
    <source>
        <dbReference type="RuleBase" id="RU363041"/>
    </source>
</evidence>
<keyword evidence="5" id="KW-1003">Cell membrane</keyword>
<evidence type="ECO:0000313" key="6">
    <source>
        <dbReference type="EMBL" id="MBC8176912.1"/>
    </source>
</evidence>
<dbReference type="PANTHER" id="PTHR43701">
    <property type="entry name" value="MEMBRANE TRANSPORTER PROTEIN MJ0441-RELATED"/>
    <property type="match status" value="1"/>
</dbReference>
<dbReference type="InterPro" id="IPR051598">
    <property type="entry name" value="TSUP/Inactive_protease-like"/>
</dbReference>
<dbReference type="EMBL" id="JACNJD010000174">
    <property type="protein sequence ID" value="MBC8176912.1"/>
    <property type="molecule type" value="Genomic_DNA"/>
</dbReference>
<comment type="subcellular location">
    <subcellularLocation>
        <location evidence="5">Cell membrane</location>
        <topology evidence="5">Multi-pass membrane protein</topology>
    </subcellularLocation>
    <subcellularLocation>
        <location evidence="1">Membrane</location>
        <topology evidence="1">Multi-pass membrane protein</topology>
    </subcellularLocation>
</comment>
<feature type="transmembrane region" description="Helical" evidence="5">
    <location>
        <begin position="248"/>
        <end position="264"/>
    </location>
</feature>
<evidence type="ECO:0000256" key="1">
    <source>
        <dbReference type="ARBA" id="ARBA00004141"/>
    </source>
</evidence>
<keyword evidence="3 5" id="KW-1133">Transmembrane helix</keyword>
<evidence type="ECO:0000313" key="7">
    <source>
        <dbReference type="Proteomes" id="UP000650524"/>
    </source>
</evidence>
<keyword evidence="4 5" id="KW-0472">Membrane</keyword>
<name>A0A8J6MWN2_9DELT</name>
<feature type="transmembrane region" description="Helical" evidence="5">
    <location>
        <begin position="176"/>
        <end position="206"/>
    </location>
</feature>
<gene>
    <name evidence="6" type="ORF">H8E19_05860</name>
</gene>
<accession>A0A8J6MWN2</accession>
<dbReference type="Pfam" id="PF01925">
    <property type="entry name" value="TauE"/>
    <property type="match status" value="1"/>
</dbReference>
<dbReference type="AlphaFoldDB" id="A0A8J6MWN2"/>
<dbReference type="PANTHER" id="PTHR43701:SF12">
    <property type="entry name" value="MEMBRANE TRANSPORTER PROTEIN YTNM-RELATED"/>
    <property type="match status" value="1"/>
</dbReference>
<feature type="transmembrane region" description="Helical" evidence="5">
    <location>
        <begin position="16"/>
        <end position="40"/>
    </location>
</feature>
<comment type="similarity">
    <text evidence="5">Belongs to the 4-toluene sulfonate uptake permease (TSUP) (TC 2.A.102) family.</text>
</comment>
<feature type="transmembrane region" description="Helical" evidence="5">
    <location>
        <begin position="276"/>
        <end position="294"/>
    </location>
</feature>
<feature type="transmembrane region" description="Helical" evidence="5">
    <location>
        <begin position="84"/>
        <end position="103"/>
    </location>
</feature>
<evidence type="ECO:0000256" key="3">
    <source>
        <dbReference type="ARBA" id="ARBA00022989"/>
    </source>
</evidence>
<organism evidence="6 7">
    <name type="scientific">Candidatus Desulfacyla euxinica</name>
    <dbReference type="NCBI Taxonomy" id="2841693"/>
    <lineage>
        <taxon>Bacteria</taxon>
        <taxon>Deltaproteobacteria</taxon>
        <taxon>Candidatus Desulfacyla</taxon>
    </lineage>
</organism>
<reference evidence="6 7" key="1">
    <citation type="submission" date="2020-08" db="EMBL/GenBank/DDBJ databases">
        <title>Bridging the membrane lipid divide: bacteria of the FCB group superphylum have the potential to synthesize archaeal ether lipids.</title>
        <authorList>
            <person name="Villanueva L."/>
            <person name="Von Meijenfeldt F.A.B."/>
            <person name="Westbye A.B."/>
            <person name="Yadav S."/>
            <person name="Hopmans E.C."/>
            <person name="Dutilh B.E."/>
            <person name="Sinninghe Damste J.S."/>
        </authorList>
    </citation>
    <scope>NUCLEOTIDE SEQUENCE [LARGE SCALE GENOMIC DNA]</scope>
    <source>
        <strain evidence="6">NIOZ-UU27</strain>
    </source>
</reference>
<proteinExistence type="inferred from homology"/>
<evidence type="ECO:0000256" key="4">
    <source>
        <dbReference type="ARBA" id="ARBA00023136"/>
    </source>
</evidence>
<dbReference type="InterPro" id="IPR002781">
    <property type="entry name" value="TM_pro_TauE-like"/>
</dbReference>
<evidence type="ECO:0000256" key="2">
    <source>
        <dbReference type="ARBA" id="ARBA00022692"/>
    </source>
</evidence>